<feature type="non-terminal residue" evidence="1">
    <location>
        <position position="1"/>
    </location>
</feature>
<evidence type="ECO:0000313" key="2">
    <source>
        <dbReference type="Proteomes" id="UP000236291"/>
    </source>
</evidence>
<accession>A0A2K3KQV6</accession>
<dbReference type="EMBL" id="ASHM01232036">
    <property type="protein sequence ID" value="PNX68661.1"/>
    <property type="molecule type" value="Genomic_DNA"/>
</dbReference>
<dbReference type="AlphaFoldDB" id="A0A2K3KQV6"/>
<gene>
    <name evidence="1" type="ORF">L195_g064081</name>
</gene>
<protein>
    <submittedName>
        <fullName evidence="1">Uncharacterized protein</fullName>
    </submittedName>
</protein>
<organism evidence="1 2">
    <name type="scientific">Trifolium pratense</name>
    <name type="common">Red clover</name>
    <dbReference type="NCBI Taxonomy" id="57577"/>
    <lineage>
        <taxon>Eukaryota</taxon>
        <taxon>Viridiplantae</taxon>
        <taxon>Streptophyta</taxon>
        <taxon>Embryophyta</taxon>
        <taxon>Tracheophyta</taxon>
        <taxon>Spermatophyta</taxon>
        <taxon>Magnoliopsida</taxon>
        <taxon>eudicotyledons</taxon>
        <taxon>Gunneridae</taxon>
        <taxon>Pentapetalae</taxon>
        <taxon>rosids</taxon>
        <taxon>fabids</taxon>
        <taxon>Fabales</taxon>
        <taxon>Fabaceae</taxon>
        <taxon>Papilionoideae</taxon>
        <taxon>50 kb inversion clade</taxon>
        <taxon>NPAAA clade</taxon>
        <taxon>Hologalegina</taxon>
        <taxon>IRL clade</taxon>
        <taxon>Trifolieae</taxon>
        <taxon>Trifolium</taxon>
    </lineage>
</organism>
<name>A0A2K3KQV6_TRIPR</name>
<sequence length="62" mass="7073">LRSANWWRTARHSSPRAGVPPVWFAIARQAFAQRTARYCSSLLAMSQCLPNVARYSSLSEQY</sequence>
<reference evidence="1 2" key="2">
    <citation type="journal article" date="2017" name="Front. Plant Sci.">
        <title>Gene Classification and Mining of Molecular Markers Useful in Red Clover (Trifolium pratense) Breeding.</title>
        <authorList>
            <person name="Istvanek J."/>
            <person name="Dluhosova J."/>
            <person name="Dluhos P."/>
            <person name="Patkova L."/>
            <person name="Nedelnik J."/>
            <person name="Repkova J."/>
        </authorList>
    </citation>
    <scope>NUCLEOTIDE SEQUENCE [LARGE SCALE GENOMIC DNA]</scope>
    <source>
        <strain evidence="2">cv. Tatra</strain>
        <tissue evidence="1">Young leaves</tissue>
    </source>
</reference>
<evidence type="ECO:0000313" key="1">
    <source>
        <dbReference type="EMBL" id="PNX68661.1"/>
    </source>
</evidence>
<comment type="caution">
    <text evidence="1">The sequence shown here is derived from an EMBL/GenBank/DDBJ whole genome shotgun (WGS) entry which is preliminary data.</text>
</comment>
<proteinExistence type="predicted"/>
<dbReference type="Proteomes" id="UP000236291">
    <property type="component" value="Unassembled WGS sequence"/>
</dbReference>
<reference evidence="1 2" key="1">
    <citation type="journal article" date="2014" name="Am. J. Bot.">
        <title>Genome assembly and annotation for red clover (Trifolium pratense; Fabaceae).</title>
        <authorList>
            <person name="Istvanek J."/>
            <person name="Jaros M."/>
            <person name="Krenek A."/>
            <person name="Repkova J."/>
        </authorList>
    </citation>
    <scope>NUCLEOTIDE SEQUENCE [LARGE SCALE GENOMIC DNA]</scope>
    <source>
        <strain evidence="2">cv. Tatra</strain>
        <tissue evidence="1">Young leaves</tissue>
    </source>
</reference>